<dbReference type="InterPro" id="IPR002684">
    <property type="entry name" value="Biotin_synth/BioAB"/>
</dbReference>
<comment type="cofactor">
    <cofactor evidence="13 14">
        <name>[4Fe-4S] cluster</name>
        <dbReference type="ChEBI" id="CHEBI:49883"/>
    </cofactor>
    <text evidence="13 14">Binds 1 [4Fe-4S] cluster. The cluster is coordinated with 3 cysteines and an exchangeable S-adenosyl-L-methionine.</text>
</comment>
<dbReference type="PROSITE" id="PS51918">
    <property type="entry name" value="RADICAL_SAM"/>
    <property type="match status" value="1"/>
</dbReference>
<dbReference type="InterPro" id="IPR024177">
    <property type="entry name" value="Biotin_synthase"/>
</dbReference>
<keyword evidence="11 13" id="KW-0411">Iron-sulfur</keyword>
<feature type="binding site" evidence="13 14">
    <location>
        <position position="59"/>
    </location>
    <ligand>
        <name>[4Fe-4S] cluster</name>
        <dbReference type="ChEBI" id="CHEBI:49883"/>
        <note>4Fe-4S-S-AdoMet</note>
    </ligand>
</feature>
<accession>A0A0K1PFU5</accession>
<evidence type="ECO:0000256" key="11">
    <source>
        <dbReference type="ARBA" id="ARBA00023014"/>
    </source>
</evidence>
<proteinExistence type="inferred from homology"/>
<keyword evidence="8 13" id="KW-0479">Metal-binding</keyword>
<dbReference type="SFLD" id="SFLDF00272">
    <property type="entry name" value="biotin_synthase"/>
    <property type="match status" value="1"/>
</dbReference>
<dbReference type="SMART" id="SM00729">
    <property type="entry name" value="Elp3"/>
    <property type="match status" value="1"/>
</dbReference>
<keyword evidence="7 13" id="KW-0001">2Fe-2S</keyword>
<evidence type="ECO:0000313" key="17">
    <source>
        <dbReference type="Proteomes" id="UP000055590"/>
    </source>
</evidence>
<comment type="pathway">
    <text evidence="1 13">Cofactor biosynthesis; biotin biosynthesis; biotin from 7,8-diaminononanoate: step 2/2.</text>
</comment>
<dbReference type="FunFam" id="3.20.20.70:FF:000011">
    <property type="entry name" value="Biotin synthase"/>
    <property type="match status" value="1"/>
</dbReference>
<evidence type="ECO:0000256" key="1">
    <source>
        <dbReference type="ARBA" id="ARBA00004942"/>
    </source>
</evidence>
<feature type="binding site" evidence="13 14">
    <location>
        <position position="191"/>
    </location>
    <ligand>
        <name>[2Fe-2S] cluster</name>
        <dbReference type="ChEBI" id="CHEBI:190135"/>
    </ligand>
</feature>
<dbReference type="RefSeq" id="WP_169788822.1">
    <property type="nucleotide sequence ID" value="NZ_CP012332.1"/>
</dbReference>
<protein>
    <recommendedName>
        <fullName evidence="3 13">Biotin synthase</fullName>
        <ecNumber evidence="3 13">2.8.1.6</ecNumber>
    </recommendedName>
</protein>
<keyword evidence="10 13" id="KW-0408">Iron</keyword>
<dbReference type="PANTHER" id="PTHR22976">
    <property type="entry name" value="BIOTIN SYNTHASE"/>
    <property type="match status" value="1"/>
</dbReference>
<dbReference type="Proteomes" id="UP000055590">
    <property type="component" value="Chromosome"/>
</dbReference>
<dbReference type="InterPro" id="IPR010722">
    <property type="entry name" value="BATS_dom"/>
</dbReference>
<comment type="function">
    <text evidence="13">Catalyzes the conversion of dethiobiotin (DTB) to biotin by the insertion of a sulfur atom into dethiobiotin via a radical-based mechanism.</text>
</comment>
<dbReference type="InterPro" id="IPR013785">
    <property type="entry name" value="Aldolase_TIM"/>
</dbReference>
<dbReference type="GO" id="GO:0009102">
    <property type="term" value="P:biotin biosynthetic process"/>
    <property type="evidence" value="ECO:0007669"/>
    <property type="project" value="UniProtKB-UniRule"/>
</dbReference>
<dbReference type="PIRSF" id="PIRSF001619">
    <property type="entry name" value="Biotin_synth"/>
    <property type="match status" value="1"/>
</dbReference>
<gene>
    <name evidence="13" type="primary">bioB</name>
    <name evidence="16" type="ORF">AKJ08_2673</name>
</gene>
<evidence type="ECO:0000256" key="7">
    <source>
        <dbReference type="ARBA" id="ARBA00022714"/>
    </source>
</evidence>
<evidence type="ECO:0000256" key="6">
    <source>
        <dbReference type="ARBA" id="ARBA00022691"/>
    </source>
</evidence>
<evidence type="ECO:0000256" key="8">
    <source>
        <dbReference type="ARBA" id="ARBA00022723"/>
    </source>
</evidence>
<keyword evidence="5 13" id="KW-0808">Transferase</keyword>
<evidence type="ECO:0000256" key="4">
    <source>
        <dbReference type="ARBA" id="ARBA00022485"/>
    </source>
</evidence>
<feature type="binding site" evidence="13 14">
    <location>
        <position position="99"/>
    </location>
    <ligand>
        <name>[2Fe-2S] cluster</name>
        <dbReference type="ChEBI" id="CHEBI:190135"/>
    </ligand>
</feature>
<comment type="similarity">
    <text evidence="2 13">Belongs to the radical SAM superfamily. Biotin synthase family.</text>
</comment>
<evidence type="ECO:0000256" key="14">
    <source>
        <dbReference type="PIRSR" id="PIRSR001619-1"/>
    </source>
</evidence>
<dbReference type="NCBIfam" id="TIGR00433">
    <property type="entry name" value="bioB"/>
    <property type="match status" value="1"/>
</dbReference>
<dbReference type="CDD" id="cd01335">
    <property type="entry name" value="Radical_SAM"/>
    <property type="match status" value="1"/>
</dbReference>
<comment type="catalytic activity">
    <reaction evidence="12 13">
        <text>(4R,5S)-dethiobiotin + (sulfur carrier)-SH + 2 reduced [2Fe-2S]-[ferredoxin] + 2 S-adenosyl-L-methionine = (sulfur carrier)-H + biotin + 2 5'-deoxyadenosine + 2 L-methionine + 2 oxidized [2Fe-2S]-[ferredoxin]</text>
        <dbReference type="Rhea" id="RHEA:22060"/>
        <dbReference type="Rhea" id="RHEA-COMP:10000"/>
        <dbReference type="Rhea" id="RHEA-COMP:10001"/>
        <dbReference type="Rhea" id="RHEA-COMP:14737"/>
        <dbReference type="Rhea" id="RHEA-COMP:14739"/>
        <dbReference type="ChEBI" id="CHEBI:17319"/>
        <dbReference type="ChEBI" id="CHEBI:29917"/>
        <dbReference type="ChEBI" id="CHEBI:33737"/>
        <dbReference type="ChEBI" id="CHEBI:33738"/>
        <dbReference type="ChEBI" id="CHEBI:57586"/>
        <dbReference type="ChEBI" id="CHEBI:57844"/>
        <dbReference type="ChEBI" id="CHEBI:59789"/>
        <dbReference type="ChEBI" id="CHEBI:64428"/>
        <dbReference type="ChEBI" id="CHEBI:149473"/>
        <dbReference type="EC" id="2.8.1.6"/>
    </reaction>
</comment>
<feature type="binding site" evidence="13 14">
    <location>
        <position position="263"/>
    </location>
    <ligand>
        <name>[2Fe-2S] cluster</name>
        <dbReference type="ChEBI" id="CHEBI:190135"/>
    </ligand>
</feature>
<dbReference type="SFLD" id="SFLDG01278">
    <property type="entry name" value="biotin_synthase_like"/>
    <property type="match status" value="1"/>
</dbReference>
<dbReference type="Gene3D" id="3.20.20.70">
    <property type="entry name" value="Aldolase class I"/>
    <property type="match status" value="1"/>
</dbReference>
<dbReference type="UniPathway" id="UPA00078">
    <property type="reaction ID" value="UER00162"/>
</dbReference>
<dbReference type="InterPro" id="IPR006638">
    <property type="entry name" value="Elp3/MiaA/NifB-like_rSAM"/>
</dbReference>
<dbReference type="GO" id="GO:0051539">
    <property type="term" value="F:4 iron, 4 sulfur cluster binding"/>
    <property type="evidence" value="ECO:0007669"/>
    <property type="project" value="UniProtKB-KW"/>
</dbReference>
<dbReference type="KEGG" id="vin:AKJ08_2673"/>
<dbReference type="Pfam" id="PF04055">
    <property type="entry name" value="Radical_SAM"/>
    <property type="match status" value="1"/>
</dbReference>
<evidence type="ECO:0000256" key="3">
    <source>
        <dbReference type="ARBA" id="ARBA00012236"/>
    </source>
</evidence>
<dbReference type="SFLD" id="SFLDG01060">
    <property type="entry name" value="BATS_domain_containing"/>
    <property type="match status" value="1"/>
</dbReference>
<sequence length="336" mass="37089">MAHEIRHDWTVEEIRAIHDLPLFELVYRAQTVHRAFFGDNKVQLCSLLSIKTGGCSEDCAYCPQAARYNTGVQAEKLMPVDEVLSKARQARDAGATRFCMGAAWREVRDNEHFDRILDMVRGVRDLGMEACATLGMLNEEQAKRLKSAGLSAYNHNLDTSEDHYDKIITTRTYDDRLRTLGNVRKAGISVCCGGIIGMGEPVEARCGMLMTLANQEIHPESVPVNALVAVEGTPLAGQARVETIEMVRMIATARILMPQSMVRLSAGRNQMNEEAQLLCMMAGANSIFFGEKLLTTGNPEYAADMALLAKAGIEPLAPNEASCDRHEDKHVHLQIA</sequence>
<name>A0A0K1PFU5_9BACT</name>
<evidence type="ECO:0000256" key="5">
    <source>
        <dbReference type="ARBA" id="ARBA00022679"/>
    </source>
</evidence>
<keyword evidence="9 13" id="KW-0093">Biotin biosynthesis</keyword>
<evidence type="ECO:0000256" key="2">
    <source>
        <dbReference type="ARBA" id="ARBA00010765"/>
    </source>
</evidence>
<dbReference type="SFLD" id="SFLDS00029">
    <property type="entry name" value="Radical_SAM"/>
    <property type="match status" value="1"/>
</dbReference>
<evidence type="ECO:0000256" key="10">
    <source>
        <dbReference type="ARBA" id="ARBA00023004"/>
    </source>
</evidence>
<evidence type="ECO:0000313" key="16">
    <source>
        <dbReference type="EMBL" id="AKU92286.1"/>
    </source>
</evidence>
<comment type="cofactor">
    <cofactor evidence="14">
        <name>[2Fe-2S] cluster</name>
        <dbReference type="ChEBI" id="CHEBI:190135"/>
    </cofactor>
    <text evidence="14">Binds 1 [2Fe-2S] cluster. The cluster is coordinated with 3 cysteines and 1 arginine.</text>
</comment>
<evidence type="ECO:0000256" key="12">
    <source>
        <dbReference type="ARBA" id="ARBA00051157"/>
    </source>
</evidence>
<dbReference type="HAMAP" id="MF_01694">
    <property type="entry name" value="BioB"/>
    <property type="match status" value="1"/>
</dbReference>
<dbReference type="EMBL" id="CP012332">
    <property type="protein sequence ID" value="AKU92286.1"/>
    <property type="molecule type" value="Genomic_DNA"/>
</dbReference>
<dbReference type="EC" id="2.8.1.6" evidence="3 13"/>
<dbReference type="InterPro" id="IPR007197">
    <property type="entry name" value="rSAM"/>
</dbReference>
<evidence type="ECO:0000259" key="15">
    <source>
        <dbReference type="PROSITE" id="PS51918"/>
    </source>
</evidence>
<organism evidence="16 17">
    <name type="scientific">Vulgatibacter incomptus</name>
    <dbReference type="NCBI Taxonomy" id="1391653"/>
    <lineage>
        <taxon>Bacteria</taxon>
        <taxon>Pseudomonadati</taxon>
        <taxon>Myxococcota</taxon>
        <taxon>Myxococcia</taxon>
        <taxon>Myxococcales</taxon>
        <taxon>Cystobacterineae</taxon>
        <taxon>Vulgatibacteraceae</taxon>
        <taxon>Vulgatibacter</taxon>
    </lineage>
</organism>
<dbReference type="GO" id="GO:0051537">
    <property type="term" value="F:2 iron, 2 sulfur cluster binding"/>
    <property type="evidence" value="ECO:0007669"/>
    <property type="project" value="UniProtKB-KW"/>
</dbReference>
<feature type="binding site" evidence="13 14">
    <location>
        <position position="62"/>
    </location>
    <ligand>
        <name>[4Fe-4S] cluster</name>
        <dbReference type="ChEBI" id="CHEBI:49883"/>
        <note>4Fe-4S-S-AdoMet</note>
    </ligand>
</feature>
<dbReference type="SUPFAM" id="SSF102114">
    <property type="entry name" value="Radical SAM enzymes"/>
    <property type="match status" value="1"/>
</dbReference>
<evidence type="ECO:0000256" key="13">
    <source>
        <dbReference type="HAMAP-Rule" id="MF_01694"/>
    </source>
</evidence>
<evidence type="ECO:0000256" key="9">
    <source>
        <dbReference type="ARBA" id="ARBA00022756"/>
    </source>
</evidence>
<feature type="binding site" evidence="13 14">
    <location>
        <position position="131"/>
    </location>
    <ligand>
        <name>[2Fe-2S] cluster</name>
        <dbReference type="ChEBI" id="CHEBI:190135"/>
    </ligand>
</feature>
<feature type="domain" description="Radical SAM core" evidence="15">
    <location>
        <begin position="40"/>
        <end position="268"/>
    </location>
</feature>
<dbReference type="AlphaFoldDB" id="A0A0K1PFU5"/>
<keyword evidence="17" id="KW-1185">Reference proteome</keyword>
<keyword evidence="6 13" id="KW-0949">S-adenosyl-L-methionine</keyword>
<comment type="cofactor">
    <cofactor evidence="13">
        <name>[2Fe-2S] cluster</name>
        <dbReference type="ChEBI" id="CHEBI:190135"/>
    </cofactor>
    <text evidence="13">Binds 1 [2Fe-2S] cluster. The cluster is coordinated with 3 cysteines and 1 arginine.</text>
</comment>
<dbReference type="PATRIC" id="fig|1391653.3.peg.2776"/>
<dbReference type="GO" id="GO:0004076">
    <property type="term" value="F:biotin synthase activity"/>
    <property type="evidence" value="ECO:0007669"/>
    <property type="project" value="UniProtKB-UniRule"/>
</dbReference>
<comment type="subunit">
    <text evidence="13">Homodimer.</text>
</comment>
<feature type="binding site" evidence="13 14">
    <location>
        <position position="55"/>
    </location>
    <ligand>
        <name>[4Fe-4S] cluster</name>
        <dbReference type="ChEBI" id="CHEBI:49883"/>
        <note>4Fe-4S-S-AdoMet</note>
    </ligand>
</feature>
<dbReference type="Pfam" id="PF06968">
    <property type="entry name" value="BATS"/>
    <property type="match status" value="1"/>
</dbReference>
<dbReference type="PANTHER" id="PTHR22976:SF2">
    <property type="entry name" value="BIOTIN SYNTHASE, MITOCHONDRIAL"/>
    <property type="match status" value="1"/>
</dbReference>
<dbReference type="GO" id="GO:0005506">
    <property type="term" value="F:iron ion binding"/>
    <property type="evidence" value="ECO:0007669"/>
    <property type="project" value="UniProtKB-UniRule"/>
</dbReference>
<dbReference type="SMART" id="SM00876">
    <property type="entry name" value="BATS"/>
    <property type="match status" value="1"/>
</dbReference>
<dbReference type="InterPro" id="IPR058240">
    <property type="entry name" value="rSAM_sf"/>
</dbReference>
<reference evidence="16 17" key="1">
    <citation type="submission" date="2015-08" db="EMBL/GenBank/DDBJ databases">
        <authorList>
            <person name="Babu N.S."/>
            <person name="Beckwith C.J."/>
            <person name="Beseler K.G."/>
            <person name="Brison A."/>
            <person name="Carone J.V."/>
            <person name="Caskin T.P."/>
            <person name="Diamond M."/>
            <person name="Durham M.E."/>
            <person name="Foxe J.M."/>
            <person name="Go M."/>
            <person name="Henderson B.A."/>
            <person name="Jones I.B."/>
            <person name="McGettigan J.A."/>
            <person name="Micheletti S.J."/>
            <person name="Nasrallah M.E."/>
            <person name="Ortiz D."/>
            <person name="Piller C.R."/>
            <person name="Privatt S.R."/>
            <person name="Schneider S.L."/>
            <person name="Sharp S."/>
            <person name="Smith T.C."/>
            <person name="Stanton J.D."/>
            <person name="Ullery H.E."/>
            <person name="Wilson R.J."/>
            <person name="Serrano M.G."/>
            <person name="Buck G."/>
            <person name="Lee V."/>
            <person name="Wang Y."/>
            <person name="Carvalho R."/>
            <person name="Voegtly L."/>
            <person name="Shi R."/>
            <person name="Duckworth R."/>
            <person name="Johnson A."/>
            <person name="Loviza R."/>
            <person name="Walstead R."/>
            <person name="Shah Z."/>
            <person name="Kiflezghi M."/>
            <person name="Wade K."/>
            <person name="Ball S.L."/>
            <person name="Bradley K.W."/>
            <person name="Asai D.J."/>
            <person name="Bowman C.A."/>
            <person name="Russell D.A."/>
            <person name="Pope W.H."/>
            <person name="Jacobs-Sera D."/>
            <person name="Hendrix R.W."/>
            <person name="Hatfull G.F."/>
        </authorList>
    </citation>
    <scope>NUCLEOTIDE SEQUENCE [LARGE SCALE GENOMIC DNA]</scope>
    <source>
        <strain evidence="16 17">DSM 27710</strain>
    </source>
</reference>
<keyword evidence="4 13" id="KW-0004">4Fe-4S</keyword>
<dbReference type="STRING" id="1391653.AKJ08_2673"/>